<dbReference type="RefSeq" id="WP_188665965.1">
    <property type="nucleotide sequence ID" value="NZ_BMJI01000001.1"/>
</dbReference>
<protein>
    <submittedName>
        <fullName evidence="2">Aminoglycoside phosphotransferase</fullName>
    </submittedName>
</protein>
<dbReference type="EMBL" id="BMJI01000001">
    <property type="protein sequence ID" value="GGC81859.1"/>
    <property type="molecule type" value="Genomic_DNA"/>
</dbReference>
<dbReference type="Pfam" id="PF01636">
    <property type="entry name" value="APH"/>
    <property type="match status" value="1"/>
</dbReference>
<name>A0ABQ1NPC1_9MICC</name>
<keyword evidence="3" id="KW-1185">Reference proteome</keyword>
<organism evidence="2 3">
    <name type="scientific">Tersicoccus solisilvae</name>
    <dbReference type="NCBI Taxonomy" id="1882339"/>
    <lineage>
        <taxon>Bacteria</taxon>
        <taxon>Bacillati</taxon>
        <taxon>Actinomycetota</taxon>
        <taxon>Actinomycetes</taxon>
        <taxon>Micrococcales</taxon>
        <taxon>Micrococcaceae</taxon>
        <taxon>Tersicoccus</taxon>
    </lineage>
</organism>
<dbReference type="InterPro" id="IPR011009">
    <property type="entry name" value="Kinase-like_dom_sf"/>
</dbReference>
<dbReference type="PANTHER" id="PTHR21310:SF42">
    <property type="entry name" value="BIFUNCTIONAL AAC_APH"/>
    <property type="match status" value="1"/>
</dbReference>
<dbReference type="Gene3D" id="3.30.200.20">
    <property type="entry name" value="Phosphorylase Kinase, domain 1"/>
    <property type="match status" value="1"/>
</dbReference>
<comment type="caution">
    <text evidence="2">The sequence shown here is derived from an EMBL/GenBank/DDBJ whole genome shotgun (WGS) entry which is preliminary data.</text>
</comment>
<accession>A0ABQ1NPC1</accession>
<dbReference type="Proteomes" id="UP000597761">
    <property type="component" value="Unassembled WGS sequence"/>
</dbReference>
<feature type="domain" description="Aminoglycoside phosphotransferase" evidence="1">
    <location>
        <begin position="35"/>
        <end position="261"/>
    </location>
</feature>
<dbReference type="InterPro" id="IPR002575">
    <property type="entry name" value="Aminoglycoside_PTrfase"/>
</dbReference>
<dbReference type="PANTHER" id="PTHR21310">
    <property type="entry name" value="AMINOGLYCOSIDE PHOSPHOTRANSFERASE-RELATED-RELATED"/>
    <property type="match status" value="1"/>
</dbReference>
<evidence type="ECO:0000313" key="3">
    <source>
        <dbReference type="Proteomes" id="UP000597761"/>
    </source>
</evidence>
<dbReference type="InterPro" id="IPR051678">
    <property type="entry name" value="AGP_Transferase"/>
</dbReference>
<gene>
    <name evidence="2" type="ORF">GCM10011512_05760</name>
</gene>
<dbReference type="CDD" id="cd05155">
    <property type="entry name" value="APH_ChoK_like_1"/>
    <property type="match status" value="1"/>
</dbReference>
<sequence length="307" mass="32596">MTGQVRPAIDANLVARLVAAQFPAWASLPVRPVPAQGNDNRTFRIGDELVARLPSATGYVAAVEKEDLVLPRLAGALPVAVPAPVATGSPADDYPFPWSVRRWLPGVTADEDPALDRTALARDLGAVLAALQRHPVDGGPVAGRHSFFRGDHPRVYDAEVRAALGVLRATAGRGDGIDVGACAAVWAQTLATAATGPAVWFHGDVGVGNLLTTHGRLSALIDFGTCGVGNPACDLVIAWTFFDAAERRVFADVVDLPATNWRLARGWALWKAMITITALPRGTAYDLYHRAIQERTIREVIADPVVG</sequence>
<proteinExistence type="predicted"/>
<dbReference type="SUPFAM" id="SSF56112">
    <property type="entry name" value="Protein kinase-like (PK-like)"/>
    <property type="match status" value="1"/>
</dbReference>
<evidence type="ECO:0000259" key="1">
    <source>
        <dbReference type="Pfam" id="PF01636"/>
    </source>
</evidence>
<reference evidence="3" key="1">
    <citation type="journal article" date="2019" name="Int. J. Syst. Evol. Microbiol.">
        <title>The Global Catalogue of Microorganisms (GCM) 10K type strain sequencing project: providing services to taxonomists for standard genome sequencing and annotation.</title>
        <authorList>
            <consortium name="The Broad Institute Genomics Platform"/>
            <consortium name="The Broad Institute Genome Sequencing Center for Infectious Disease"/>
            <person name="Wu L."/>
            <person name="Ma J."/>
        </authorList>
    </citation>
    <scope>NUCLEOTIDE SEQUENCE [LARGE SCALE GENOMIC DNA]</scope>
    <source>
        <strain evidence="3">CGMCC 1.15480</strain>
    </source>
</reference>
<dbReference type="Gene3D" id="3.90.1200.10">
    <property type="match status" value="1"/>
</dbReference>
<evidence type="ECO:0000313" key="2">
    <source>
        <dbReference type="EMBL" id="GGC81859.1"/>
    </source>
</evidence>